<dbReference type="InterPro" id="IPR001650">
    <property type="entry name" value="Helicase_C-like"/>
</dbReference>
<keyword evidence="12" id="KW-1185">Reference proteome</keyword>
<reference evidence="11 12" key="1">
    <citation type="submission" date="2024-02" db="EMBL/GenBank/DDBJ databases">
        <title>De novo assembly and annotation of 12 fungi associated with fruit tree decline syndrome in Ontario, Canada.</title>
        <authorList>
            <person name="Sulman M."/>
            <person name="Ellouze W."/>
            <person name="Ilyukhin E."/>
        </authorList>
    </citation>
    <scope>NUCLEOTIDE SEQUENCE [LARGE SCALE GENOMIC DNA]</scope>
    <source>
        <strain evidence="11 12">M42-189</strain>
    </source>
</reference>
<dbReference type="PROSITE" id="PS51192">
    <property type="entry name" value="HELICASE_ATP_BIND_1"/>
    <property type="match status" value="1"/>
</dbReference>
<protein>
    <submittedName>
        <fullName evidence="11">ATP-dependent RNA helicase mtr4</fullName>
    </submittedName>
</protein>
<feature type="region of interest" description="Disordered" evidence="8">
    <location>
        <begin position="1"/>
        <end position="72"/>
    </location>
</feature>
<comment type="subcellular location">
    <subcellularLocation>
        <location evidence="1">Nucleus</location>
    </subcellularLocation>
</comment>
<sequence length="1072" mass="121743">MDDELFDVFEDGPQTAKFTAPKPKQTKKRQANGEVKSPVHDAPMQDVPAAVDEEVTKQKRQKRDLEPEPVVTDAFETEQSREVAASAGLQGQTQQDGQAVVLSHQVRHQVALPPDYDYVPISEHKPPEDPARTWPFTLDPFQQVSIASIQRGESVLVSAHTSAGKTVVAEYAIAQCLKNNQRVIYTSPIKALSNQKYREFTAEFGDVGLMTGDVTINPTATCLVMTTEILRSMLYRGSEIMREVAWVVFDEVHYLRDKSRGVVWEETIILLPDKVRYVFLSATIPNAMQFAEWITKTHKQPCHVVYTDFRPTPLQHYFFPEGADGIHLIVDEKGAFREENFQKAMASIAEKAGTAADDFLAKRKGKGKDKKTNKGGNKEQSDIYKIVKMIMLKNYNPVIVFSFSKRECENYALAMSQLAFNDESEKAMVSKVFNSAIEMLSEEDRSLAQIQNILPLLRRGIGVHHSGLLPILKETIEILFQEGLIKVLFATETFSIGLNMPAKTVVFTSVRKFDGVSQRWVTPSEFIQMSGRAGRRGLDERGIVIMMINEQMEPAVAKEIVRGQQDNLNSAFHLGYNMVLNLLRVEGISPEFMLERCFSQFQNTASVTNLEKKLRELESERDNMVITDETAIRDYYNLREQLDNLTKDMRDVIQHPAHCLQFLQPGRLVRIKYKEHDFGWGAVVNVTQRKPEKGEKFREQESYVLDCALVVASDTKYVPHSNNGLPPGIRPPSAGDKGKVETVPVLLSAMESIGHLRLFLPKEIKTSENKVHVQKALDEVKKRFPDGIAILDPIENMKIHDEVFKRTLRVCSACKILDKANRYFQKIEVLESRLLSNPLHNSPRLLELYNQYSKKMAIGDNIKALKKEISAALSVIHMDELNARKRVLRRLGFIKDADVVQLKARVACEISTGDELVLSELLFEKEFNTLTPEQCAACLSCFIFEEKSKETPSLREDLAFPFRKIQDKARYIVKVSQDAKMPLNEDEYVQSFKCELMEVVYQWCKGASFAEICKMTDVYEGSLIRLFRRLEELLRQVAQAAKVMGSEELEQKFTAALELVRRDLVAAQSLYL</sequence>
<dbReference type="Proteomes" id="UP001521785">
    <property type="component" value="Unassembled WGS sequence"/>
</dbReference>
<evidence type="ECO:0000256" key="1">
    <source>
        <dbReference type="ARBA" id="ARBA00004123"/>
    </source>
</evidence>
<dbReference type="EMBL" id="JAKJXO020000001">
    <property type="protein sequence ID" value="KAL1612526.1"/>
    <property type="molecule type" value="Genomic_DNA"/>
</dbReference>
<dbReference type="InterPro" id="IPR050699">
    <property type="entry name" value="RNA-DNA_Helicase"/>
</dbReference>
<feature type="domain" description="Helicase C-terminal" evidence="10">
    <location>
        <begin position="414"/>
        <end position="586"/>
    </location>
</feature>
<dbReference type="GO" id="GO:0004386">
    <property type="term" value="F:helicase activity"/>
    <property type="evidence" value="ECO:0007669"/>
    <property type="project" value="UniProtKB-KW"/>
</dbReference>
<name>A0ABR3S752_9PLEO</name>
<dbReference type="InterPro" id="IPR025696">
    <property type="entry name" value="Beta-barrel_MTR4"/>
</dbReference>
<accession>A0ABR3S752</accession>
<gene>
    <name evidence="11" type="primary">MTR4</name>
    <name evidence="11" type="ORF">SLS60_000753</name>
</gene>
<dbReference type="Pfam" id="PF13234">
    <property type="entry name" value="MTR4_beta-barrel"/>
    <property type="match status" value="1"/>
</dbReference>
<evidence type="ECO:0000256" key="3">
    <source>
        <dbReference type="ARBA" id="ARBA00022741"/>
    </source>
</evidence>
<dbReference type="InterPro" id="IPR016438">
    <property type="entry name" value="SKI2-like"/>
</dbReference>
<dbReference type="PROSITE" id="PS51194">
    <property type="entry name" value="HELICASE_CTER"/>
    <property type="match status" value="1"/>
</dbReference>
<dbReference type="Gene3D" id="1.10.3380.30">
    <property type="match status" value="1"/>
</dbReference>
<dbReference type="InterPro" id="IPR011545">
    <property type="entry name" value="DEAD/DEAH_box_helicase_dom"/>
</dbReference>
<organism evidence="11 12">
    <name type="scientific">Paraconiothyrium brasiliense</name>
    <dbReference type="NCBI Taxonomy" id="300254"/>
    <lineage>
        <taxon>Eukaryota</taxon>
        <taxon>Fungi</taxon>
        <taxon>Dikarya</taxon>
        <taxon>Ascomycota</taxon>
        <taxon>Pezizomycotina</taxon>
        <taxon>Dothideomycetes</taxon>
        <taxon>Pleosporomycetidae</taxon>
        <taxon>Pleosporales</taxon>
        <taxon>Massarineae</taxon>
        <taxon>Didymosphaeriaceae</taxon>
        <taxon>Paraconiothyrium</taxon>
    </lineage>
</organism>
<dbReference type="CDD" id="cd18024">
    <property type="entry name" value="DEXHc_Mtr4-like"/>
    <property type="match status" value="1"/>
</dbReference>
<evidence type="ECO:0000256" key="4">
    <source>
        <dbReference type="ARBA" id="ARBA00022801"/>
    </source>
</evidence>
<keyword evidence="4" id="KW-0378">Hydrolase</keyword>
<evidence type="ECO:0000256" key="7">
    <source>
        <dbReference type="ARBA" id="ARBA00023242"/>
    </source>
</evidence>
<dbReference type="PANTHER" id="PTHR12131">
    <property type="entry name" value="ATP-DEPENDENT RNA AND DNA HELICASE"/>
    <property type="match status" value="1"/>
</dbReference>
<dbReference type="CDD" id="cd18795">
    <property type="entry name" value="SF2_C_Ski2"/>
    <property type="match status" value="1"/>
</dbReference>
<dbReference type="InterPro" id="IPR027417">
    <property type="entry name" value="P-loop_NTPase"/>
</dbReference>
<dbReference type="CDD" id="cd13154">
    <property type="entry name" value="KOW_Mtr4"/>
    <property type="match status" value="1"/>
</dbReference>
<dbReference type="Pfam" id="PF08148">
    <property type="entry name" value="DSHCT"/>
    <property type="match status" value="1"/>
</dbReference>
<evidence type="ECO:0000313" key="12">
    <source>
        <dbReference type="Proteomes" id="UP001521785"/>
    </source>
</evidence>
<evidence type="ECO:0000256" key="2">
    <source>
        <dbReference type="ARBA" id="ARBA00010140"/>
    </source>
</evidence>
<proteinExistence type="inferred from homology"/>
<feature type="compositionally biased region" description="Acidic residues" evidence="8">
    <location>
        <begin position="1"/>
        <end position="10"/>
    </location>
</feature>
<evidence type="ECO:0000259" key="10">
    <source>
        <dbReference type="PROSITE" id="PS51194"/>
    </source>
</evidence>
<dbReference type="Pfam" id="PF21408">
    <property type="entry name" value="MTR4-like_stalk"/>
    <property type="match status" value="1"/>
</dbReference>
<comment type="caution">
    <text evidence="11">The sequence shown here is derived from an EMBL/GenBank/DDBJ whole genome shotgun (WGS) entry which is preliminary data.</text>
</comment>
<dbReference type="SMART" id="SM01142">
    <property type="entry name" value="DSHCT"/>
    <property type="match status" value="1"/>
</dbReference>
<keyword evidence="3" id="KW-0547">Nucleotide-binding</keyword>
<comment type="similarity">
    <text evidence="2">Belongs to the helicase family. SKI2 subfamily.</text>
</comment>
<dbReference type="SMART" id="SM00487">
    <property type="entry name" value="DEXDc"/>
    <property type="match status" value="1"/>
</dbReference>
<evidence type="ECO:0000313" key="11">
    <source>
        <dbReference type="EMBL" id="KAL1612526.1"/>
    </source>
</evidence>
<dbReference type="InterPro" id="IPR048392">
    <property type="entry name" value="MTR4-like_stalk"/>
</dbReference>
<dbReference type="InterPro" id="IPR014001">
    <property type="entry name" value="Helicase_ATP-bd"/>
</dbReference>
<dbReference type="Pfam" id="PF00271">
    <property type="entry name" value="Helicase_C"/>
    <property type="match status" value="1"/>
</dbReference>
<keyword evidence="5 11" id="KW-0347">Helicase</keyword>
<evidence type="ECO:0000256" key="5">
    <source>
        <dbReference type="ARBA" id="ARBA00022806"/>
    </source>
</evidence>
<dbReference type="PANTHER" id="PTHR12131:SF7">
    <property type="entry name" value="EXOSOME RNA HELICASE MTR4"/>
    <property type="match status" value="1"/>
</dbReference>
<dbReference type="InterPro" id="IPR012961">
    <property type="entry name" value="Ski2/MTR4_C"/>
</dbReference>
<feature type="domain" description="Helicase ATP-binding" evidence="9">
    <location>
        <begin position="146"/>
        <end position="302"/>
    </location>
</feature>
<dbReference type="Gene3D" id="2.40.30.300">
    <property type="match status" value="1"/>
</dbReference>
<dbReference type="SUPFAM" id="SSF52540">
    <property type="entry name" value="P-loop containing nucleoside triphosphate hydrolases"/>
    <property type="match status" value="1"/>
</dbReference>
<keyword evidence="7" id="KW-0539">Nucleus</keyword>
<dbReference type="Pfam" id="PF00270">
    <property type="entry name" value="DEAD"/>
    <property type="match status" value="1"/>
</dbReference>
<keyword evidence="6" id="KW-0067">ATP-binding</keyword>
<evidence type="ECO:0000256" key="8">
    <source>
        <dbReference type="SAM" id="MobiDB-lite"/>
    </source>
</evidence>
<evidence type="ECO:0000259" key="9">
    <source>
        <dbReference type="PROSITE" id="PS51192"/>
    </source>
</evidence>
<evidence type="ECO:0000256" key="6">
    <source>
        <dbReference type="ARBA" id="ARBA00022840"/>
    </source>
</evidence>
<dbReference type="Gene3D" id="3.40.50.300">
    <property type="entry name" value="P-loop containing nucleotide triphosphate hydrolases"/>
    <property type="match status" value="2"/>
</dbReference>
<dbReference type="SMART" id="SM00490">
    <property type="entry name" value="HELICc"/>
    <property type="match status" value="1"/>
</dbReference>
<dbReference type="PIRSF" id="PIRSF005198">
    <property type="entry name" value="Antiviral_helicase_SKI2"/>
    <property type="match status" value="1"/>
</dbReference>